<proteinExistence type="predicted"/>
<reference evidence="2" key="1">
    <citation type="submission" date="2021-06" db="EMBL/GenBank/DDBJ databases">
        <authorList>
            <person name="Kallberg Y."/>
            <person name="Tangrot J."/>
            <person name="Rosling A."/>
        </authorList>
    </citation>
    <scope>NUCLEOTIDE SEQUENCE</scope>
    <source>
        <strain evidence="2">IN212</strain>
    </source>
</reference>
<comment type="caution">
    <text evidence="2">The sequence shown here is derived from an EMBL/GenBank/DDBJ whole genome shotgun (WGS) entry which is preliminary data.</text>
</comment>
<dbReference type="AlphaFoldDB" id="A0A9N8ZMN7"/>
<feature type="region of interest" description="Disordered" evidence="1">
    <location>
        <begin position="1"/>
        <end position="46"/>
    </location>
</feature>
<accession>A0A9N8ZMN7</accession>
<dbReference type="Proteomes" id="UP000789396">
    <property type="component" value="Unassembled WGS sequence"/>
</dbReference>
<keyword evidence="3" id="KW-1185">Reference proteome</keyword>
<organism evidence="2 3">
    <name type="scientific">Racocetra fulgida</name>
    <dbReference type="NCBI Taxonomy" id="60492"/>
    <lineage>
        <taxon>Eukaryota</taxon>
        <taxon>Fungi</taxon>
        <taxon>Fungi incertae sedis</taxon>
        <taxon>Mucoromycota</taxon>
        <taxon>Glomeromycotina</taxon>
        <taxon>Glomeromycetes</taxon>
        <taxon>Diversisporales</taxon>
        <taxon>Gigasporaceae</taxon>
        <taxon>Racocetra</taxon>
    </lineage>
</organism>
<protein>
    <submittedName>
        <fullName evidence="2">2749_t:CDS:1</fullName>
    </submittedName>
</protein>
<evidence type="ECO:0000313" key="2">
    <source>
        <dbReference type="EMBL" id="CAG8500995.1"/>
    </source>
</evidence>
<sequence length="46" mass="5138">MRTPNPGDHPSKSAKKMQLQDRRMTGGQLHQGRDKCHQSPVTLPSV</sequence>
<evidence type="ECO:0000256" key="1">
    <source>
        <dbReference type="SAM" id="MobiDB-lite"/>
    </source>
</evidence>
<name>A0A9N8ZMN7_9GLOM</name>
<dbReference type="EMBL" id="CAJVPZ010001842">
    <property type="protein sequence ID" value="CAG8500995.1"/>
    <property type="molecule type" value="Genomic_DNA"/>
</dbReference>
<gene>
    <name evidence="2" type="ORF">RFULGI_LOCUS2436</name>
</gene>
<evidence type="ECO:0000313" key="3">
    <source>
        <dbReference type="Proteomes" id="UP000789396"/>
    </source>
</evidence>